<dbReference type="SUPFAM" id="SSF57184">
    <property type="entry name" value="Growth factor receptor domain"/>
    <property type="match status" value="1"/>
</dbReference>
<dbReference type="PANTHER" id="PTHR32158">
    <property type="entry name" value="RING-TYPE DOMAIN-CONTAINING PROTEIN"/>
    <property type="match status" value="1"/>
</dbReference>
<keyword evidence="1" id="KW-0472">Membrane</keyword>
<dbReference type="InParanoid" id="A0A152A2L2"/>
<feature type="signal peptide" evidence="2">
    <location>
        <begin position="1"/>
        <end position="22"/>
    </location>
</feature>
<evidence type="ECO:0000313" key="3">
    <source>
        <dbReference type="EMBL" id="KYR00345.1"/>
    </source>
</evidence>
<dbReference type="OrthoDB" id="21448at2759"/>
<dbReference type="FunCoup" id="A0A152A2L2">
    <property type="interactions" value="13"/>
</dbReference>
<dbReference type="InterPro" id="IPR011050">
    <property type="entry name" value="Pectin_lyase_fold/virulence"/>
</dbReference>
<evidence type="ECO:0000313" key="4">
    <source>
        <dbReference type="Proteomes" id="UP000076078"/>
    </source>
</evidence>
<feature type="transmembrane region" description="Helical" evidence="1">
    <location>
        <begin position="1466"/>
        <end position="1490"/>
    </location>
</feature>
<evidence type="ECO:0008006" key="5">
    <source>
        <dbReference type="Google" id="ProtNLM"/>
    </source>
</evidence>
<organism evidence="3 4">
    <name type="scientific">Tieghemostelium lacteum</name>
    <name type="common">Slime mold</name>
    <name type="synonym">Dictyostelium lacteum</name>
    <dbReference type="NCBI Taxonomy" id="361077"/>
    <lineage>
        <taxon>Eukaryota</taxon>
        <taxon>Amoebozoa</taxon>
        <taxon>Evosea</taxon>
        <taxon>Eumycetozoa</taxon>
        <taxon>Dictyostelia</taxon>
        <taxon>Dictyosteliales</taxon>
        <taxon>Raperosteliaceae</taxon>
        <taxon>Tieghemostelium</taxon>
    </lineage>
</organism>
<accession>A0A152A2L2</accession>
<feature type="transmembrane region" description="Helical" evidence="1">
    <location>
        <begin position="1728"/>
        <end position="1748"/>
    </location>
</feature>
<dbReference type="PANTHER" id="PTHR32158:SF20">
    <property type="match status" value="1"/>
</dbReference>
<feature type="transmembrane region" description="Helical" evidence="1">
    <location>
        <begin position="1555"/>
        <end position="1585"/>
    </location>
</feature>
<feature type="transmembrane region" description="Helical" evidence="1">
    <location>
        <begin position="1605"/>
        <end position="1625"/>
    </location>
</feature>
<feature type="transmembrane region" description="Helical" evidence="1">
    <location>
        <begin position="1435"/>
        <end position="1454"/>
    </location>
</feature>
<dbReference type="Proteomes" id="UP000076078">
    <property type="component" value="Unassembled WGS sequence"/>
</dbReference>
<keyword evidence="2" id="KW-0732">Signal</keyword>
<dbReference type="SUPFAM" id="SSF51126">
    <property type="entry name" value="Pectin lyase-like"/>
    <property type="match status" value="3"/>
</dbReference>
<dbReference type="OMA" id="QTWISIQ"/>
<keyword evidence="4" id="KW-1185">Reference proteome</keyword>
<gene>
    <name evidence="3" type="ORF">DLAC_03088</name>
</gene>
<reference evidence="3 4" key="1">
    <citation type="submission" date="2015-12" db="EMBL/GenBank/DDBJ databases">
        <title>Dictyostelia acquired genes for synthesis and detection of signals that induce cell-type specialization by lateral gene transfer from prokaryotes.</title>
        <authorList>
            <person name="Gloeckner G."/>
            <person name="Schaap P."/>
        </authorList>
    </citation>
    <scope>NUCLEOTIDE SEQUENCE [LARGE SCALE GENOMIC DNA]</scope>
    <source>
        <strain evidence="3 4">TK</strain>
    </source>
</reference>
<dbReference type="EMBL" id="LODT01000015">
    <property type="protein sequence ID" value="KYR00345.1"/>
    <property type="molecule type" value="Genomic_DNA"/>
</dbReference>
<keyword evidence="1" id="KW-1133">Transmembrane helix</keyword>
<name>A0A152A2L2_TIELA</name>
<sequence length="1753" mass="197086">MNNNVLILFIFIIYINIQCIITQSHNTQQPLYINNYIENFGFENRIDTIWEGDLEDYLSPNETLEFTYQSYTTLYFQYDYSVDLQVSISQPFTIPYTNNDILNLEFAIRLPNPTIPVPAEIIFQIDDTIIFNYNLTSPCQIPNNNNNNSNINQDNNYFYFNFNISQFNNQNQHDLKIMYSQLSSNPFNNSFNILDDFTFFIDNIVIYLSPPILLESNLYVSSQYGNDFLNNGTIESPFKSIQKAIDMISNQQQYTIYILGQYQLSPNETIYSRGKSIILSNGTILSETPVTIVFIINELPCYQNSTFNNNNQCINIQSCIKTNNNNNNNSIKFENIIMSNLFISDNQRVIGCILCQNRNSNLQIQNLNITQNGWDQSICLFPNSVGIFNQVVLNDYYVSMFAVDSKMLLTNSTVGVVISWGGVNVSISNSNLGQFYLYSYYLEEKSNITIDNVQFSYKYEPCIGAESDNATFYIKNVKFVGGNLTMPFLLKGQNFYFITNMEFANQVESRVAVIQGGTFQFSNIDVSNTTGTFPFEINDAVVDIVNAQFIQNGDDKDRTIVFSLSNSTLQITNASFINNSALLFQIEYSTLLIENSSFFTNSIYSLIDSLTFDSVVLLYNSTFTSNYGNIISSIGEVYMRYCKFILNMNNVYSNYPLITIQSGVLDIYASGFYENTGFTIIDASYGSVLIVNSTFDNNQNGNQLNLQSVEIKMDGTTISNNIDNESTLQVIDSNLVFRRVLMKNNVLPIQMTNCTFDFQVVLVDESTGDYDSVSIYKSNGTWVDSSISNTTLPLYKTPIRVSSSSVRFQNVTFNSSSCTTYPLGVFYHGTVEFLNCTFGNMISSGDGGLYINYMKNTTSVLTNTTLIGYAKFENCIFSNNIASSEACLNVVDSHILMQNVQFIGNMGSSTSSLSMSQSEFQMLNVTFQSNFLATTLHLQQVVGVIHGGGFYNNTGPDSLIRSISSNYSIVSCPFSNDYTLSDGSYSVLKDFDSNITIENSVFLGNLGMSKPYIHLDSSILQCSNSSFMDNTNLLGKGGCLYIYNSQVSLDKIQFSNSSAHLGGSIYSDSSNLTIKDTTFTQTFATSGSAIFYENSNSTLQNVKFQKGSTNIGIYTDYSDTKAYIYNGGAISVFDNHNHTHVPGSNITVDSCSFNSNEALLNGGGLWTFSKITIVKVSDSIFTYNSAGNGGGGIYWNSSPVEIINSTSSLNIALYGGSYASSPKSILVEAPNWIEQDNYFLIKASILDFYKNVVNTATSSLFMLTIKSQDSNEYYQYESVITSGKSEFACSVQGPVGSKYLVKVNLVQTLDNSTIGILYSEQFYFTVLACQNSQYLNENGVCSTCPVGSIAYNGKDCFECSDDKLWCPGNDSVYWNQGYWFAQDSFPPETILDCDPEICLDNTCREYHEGILCGQCTEGTSKSLLFCNPCSKTSSLLILSFIYFILFYIFLMVQYELPSTSIVSSLLFILQLCSLIGDGNSKFYLFALVNFRIDFMPELCVSPSLGFIGKFYIGLGSIILVIIFSTVIKRLSVLTRLKRFMRLKKISITQKPTPELSDAIISPIVVMLPAIMFHVVSISACIYVDHDYYLYYDQNVMCYTEDHTRAMVFGLLTFFVIAVFLFLYVHRILSKRHTLSPLFFHLGENQRIWELFKILMVGAFLAADTLLQFNASFQSLVFLTLSIIYFARIYQKNPYKIARRYLLESYLTFTLLVSSIFNNSRLIADTDSLGPIIFSLSIISIIPTIIYLLNNIKR</sequence>
<feature type="transmembrane region" description="Helical" evidence="1">
    <location>
        <begin position="1700"/>
        <end position="1716"/>
    </location>
</feature>
<protein>
    <recommendedName>
        <fullName evidence="5">Transmembrane protein</fullName>
    </recommendedName>
</protein>
<dbReference type="Gene3D" id="3.30.1910.20">
    <property type="entry name" value="asparaginyl-tRNA synthetase, N-terminal domain"/>
    <property type="match status" value="1"/>
</dbReference>
<feature type="chain" id="PRO_5007593631" description="Transmembrane protein" evidence="2">
    <location>
        <begin position="23"/>
        <end position="1753"/>
    </location>
</feature>
<keyword evidence="1" id="KW-0812">Transmembrane</keyword>
<proteinExistence type="predicted"/>
<feature type="transmembrane region" description="Helical" evidence="1">
    <location>
        <begin position="1646"/>
        <end position="1662"/>
    </location>
</feature>
<comment type="caution">
    <text evidence="3">The sequence shown here is derived from an EMBL/GenBank/DDBJ whole genome shotgun (WGS) entry which is preliminary data.</text>
</comment>
<evidence type="ECO:0000256" key="2">
    <source>
        <dbReference type="SAM" id="SignalP"/>
    </source>
</evidence>
<evidence type="ECO:0000256" key="1">
    <source>
        <dbReference type="SAM" id="Phobius"/>
    </source>
</evidence>
<dbReference type="InterPro" id="IPR009030">
    <property type="entry name" value="Growth_fac_rcpt_cys_sf"/>
</dbReference>
<feature type="transmembrane region" description="Helical" evidence="1">
    <location>
        <begin position="1668"/>
        <end position="1688"/>
    </location>
</feature>
<feature type="transmembrane region" description="Helical" evidence="1">
    <location>
        <begin position="1510"/>
        <end position="1534"/>
    </location>
</feature>